<feature type="domain" description="TRAP C4-dicarboxylate transport system permease DctM subunit" evidence="8">
    <location>
        <begin position="16"/>
        <end position="425"/>
    </location>
</feature>
<dbReference type="AlphaFoldDB" id="A0A7X6DIK1"/>
<dbReference type="GO" id="GO:0005886">
    <property type="term" value="C:plasma membrane"/>
    <property type="evidence" value="ECO:0007669"/>
    <property type="project" value="UniProtKB-SubCell"/>
</dbReference>
<evidence type="ECO:0000313" key="9">
    <source>
        <dbReference type="EMBL" id="NKE67829.1"/>
    </source>
</evidence>
<gene>
    <name evidence="9" type="ORF">RAMLITH_18560</name>
</gene>
<evidence type="ECO:0000256" key="1">
    <source>
        <dbReference type="ARBA" id="ARBA00004429"/>
    </source>
</evidence>
<feature type="transmembrane region" description="Helical" evidence="7">
    <location>
        <begin position="405"/>
        <end position="429"/>
    </location>
</feature>
<dbReference type="PIRSF" id="PIRSF006066">
    <property type="entry name" value="HI0050"/>
    <property type="match status" value="1"/>
</dbReference>
<comment type="subunit">
    <text evidence="7">The complex comprises the extracytoplasmic solute receptor protein and the two transmembrane proteins.</text>
</comment>
<evidence type="ECO:0000256" key="6">
    <source>
        <dbReference type="ARBA" id="ARBA00023136"/>
    </source>
</evidence>
<evidence type="ECO:0000259" key="8">
    <source>
        <dbReference type="Pfam" id="PF06808"/>
    </source>
</evidence>
<feature type="transmembrane region" description="Helical" evidence="7">
    <location>
        <begin position="146"/>
        <end position="168"/>
    </location>
</feature>
<feature type="transmembrane region" description="Helical" evidence="7">
    <location>
        <begin position="12"/>
        <end position="42"/>
    </location>
</feature>
<dbReference type="EMBL" id="VTOX01000007">
    <property type="protein sequence ID" value="NKE67829.1"/>
    <property type="molecule type" value="Genomic_DNA"/>
</dbReference>
<comment type="subcellular location">
    <subcellularLocation>
        <location evidence="1 7">Cell inner membrane</location>
        <topology evidence="1 7">Multi-pass membrane protein</topology>
    </subcellularLocation>
</comment>
<feature type="transmembrane region" description="Helical" evidence="7">
    <location>
        <begin position="367"/>
        <end position="393"/>
    </location>
</feature>
<keyword evidence="3 7" id="KW-0997">Cell inner membrane</keyword>
<feature type="transmembrane region" description="Helical" evidence="7">
    <location>
        <begin position="218"/>
        <end position="237"/>
    </location>
</feature>
<sequence length="439" mass="46676">MNGAVLTPGVASLVLFFIFFALMVVRVPVAFALGLACLPILLIEPRLSAMMLMSETFNAYNSFILLAVPFFLLTANLMNVGGITDRLLLLSRTMVGHFPGGLAQINVVLSLFFAGISGSSTADAASQSKIFIEAQRREGYHDSFSVAITAVSSVLAVIIPPSILMIVWGGVLSVSIGALFLAGIVPGLLLVGVQMATVHAYAKSRGYPTYPRATFIEFLKSAAVSVPALMTPVIIIGGKIFGWFTATESAAVAVLYAGALSIFVYREIDFKGVLHAFSDTGKFSAVTLFCVGTASAFGWLMAYYKIPEALLSGVSGWGMGWATTGLFISFVFLVVGCFLDAIPAIIIVGTILQPIAAAAHIDPVHFAMIGIVSLAFGLVTPPYGLCLMICCRIADMRLSQALKDVMLMLLPMIGVLVLIIVWPQLVLFLPGLVSPEFLK</sequence>
<dbReference type="PANTHER" id="PTHR33362:SF2">
    <property type="entry name" value="TRAP TRANSPORTER LARGE PERMEASE PROTEIN"/>
    <property type="match status" value="1"/>
</dbReference>
<dbReference type="InterPro" id="IPR010656">
    <property type="entry name" value="DctM"/>
</dbReference>
<keyword evidence="2" id="KW-1003">Cell membrane</keyword>
<feature type="transmembrane region" description="Helical" evidence="7">
    <location>
        <begin position="342"/>
        <end position="361"/>
    </location>
</feature>
<dbReference type="Pfam" id="PF06808">
    <property type="entry name" value="DctM"/>
    <property type="match status" value="1"/>
</dbReference>
<evidence type="ECO:0000256" key="7">
    <source>
        <dbReference type="RuleBase" id="RU369079"/>
    </source>
</evidence>
<dbReference type="Proteomes" id="UP000521868">
    <property type="component" value="Unassembled WGS sequence"/>
</dbReference>
<evidence type="ECO:0000256" key="5">
    <source>
        <dbReference type="ARBA" id="ARBA00022989"/>
    </source>
</evidence>
<feature type="transmembrane region" description="Helical" evidence="7">
    <location>
        <begin position="285"/>
        <end position="304"/>
    </location>
</feature>
<keyword evidence="10" id="KW-1185">Reference proteome</keyword>
<feature type="transmembrane region" description="Helical" evidence="7">
    <location>
        <begin position="63"/>
        <end position="83"/>
    </location>
</feature>
<protein>
    <recommendedName>
        <fullName evidence="7">TRAP transporter large permease protein</fullName>
    </recommendedName>
</protein>
<feature type="transmembrane region" description="Helical" evidence="7">
    <location>
        <begin position="174"/>
        <end position="197"/>
    </location>
</feature>
<dbReference type="NCBIfam" id="TIGR00786">
    <property type="entry name" value="dctM"/>
    <property type="match status" value="1"/>
</dbReference>
<feature type="transmembrane region" description="Helical" evidence="7">
    <location>
        <begin position="316"/>
        <end position="335"/>
    </location>
</feature>
<dbReference type="InterPro" id="IPR004681">
    <property type="entry name" value="TRAP_DctM"/>
</dbReference>
<comment type="function">
    <text evidence="7">Part of the tripartite ATP-independent periplasmic (TRAP) transport system.</text>
</comment>
<keyword evidence="5 7" id="KW-1133">Transmembrane helix</keyword>
<reference evidence="9 10" key="1">
    <citation type="journal article" date="2020" name="Nature">
        <title>Bacterial chemolithoautotrophy via manganese oxidation.</title>
        <authorList>
            <person name="Yu H."/>
            <person name="Leadbetter J.R."/>
        </authorList>
    </citation>
    <scope>NUCLEOTIDE SEQUENCE [LARGE SCALE GENOMIC DNA]</scope>
    <source>
        <strain evidence="9 10">RBP-1</strain>
    </source>
</reference>
<dbReference type="RefSeq" id="WP_168108953.1">
    <property type="nucleotide sequence ID" value="NZ_VTOX01000007.1"/>
</dbReference>
<accession>A0A7X6DIK1</accession>
<organism evidence="9 10">
    <name type="scientific">Ramlibacter lithotrophicus</name>
    <dbReference type="NCBI Taxonomy" id="2606681"/>
    <lineage>
        <taxon>Bacteria</taxon>
        <taxon>Pseudomonadati</taxon>
        <taxon>Pseudomonadota</taxon>
        <taxon>Betaproteobacteria</taxon>
        <taxon>Burkholderiales</taxon>
        <taxon>Comamonadaceae</taxon>
        <taxon>Ramlibacter</taxon>
    </lineage>
</organism>
<evidence type="ECO:0000256" key="2">
    <source>
        <dbReference type="ARBA" id="ARBA00022475"/>
    </source>
</evidence>
<feature type="transmembrane region" description="Helical" evidence="7">
    <location>
        <begin position="103"/>
        <end position="125"/>
    </location>
</feature>
<evidence type="ECO:0000256" key="3">
    <source>
        <dbReference type="ARBA" id="ARBA00022519"/>
    </source>
</evidence>
<keyword evidence="7" id="KW-0813">Transport</keyword>
<dbReference type="GO" id="GO:0022857">
    <property type="term" value="F:transmembrane transporter activity"/>
    <property type="evidence" value="ECO:0007669"/>
    <property type="project" value="UniProtKB-UniRule"/>
</dbReference>
<keyword evidence="4 7" id="KW-0812">Transmembrane</keyword>
<proteinExistence type="inferred from homology"/>
<keyword evidence="6 7" id="KW-0472">Membrane</keyword>
<evidence type="ECO:0000313" key="10">
    <source>
        <dbReference type="Proteomes" id="UP000521868"/>
    </source>
</evidence>
<evidence type="ECO:0000256" key="4">
    <source>
        <dbReference type="ARBA" id="ARBA00022692"/>
    </source>
</evidence>
<dbReference type="PANTHER" id="PTHR33362">
    <property type="entry name" value="SIALIC ACID TRAP TRANSPORTER PERMEASE PROTEIN SIAT-RELATED"/>
    <property type="match status" value="1"/>
</dbReference>
<name>A0A7X6DIK1_9BURK</name>
<comment type="caution">
    <text evidence="9">The sequence shown here is derived from an EMBL/GenBank/DDBJ whole genome shotgun (WGS) entry which is preliminary data.</text>
</comment>
<feature type="transmembrane region" description="Helical" evidence="7">
    <location>
        <begin position="243"/>
        <end position="265"/>
    </location>
</feature>
<comment type="similarity">
    <text evidence="7">Belongs to the TRAP transporter large permease family.</text>
</comment>